<proteinExistence type="predicted"/>
<dbReference type="eggNOG" id="ENOG502SVJ0">
    <property type="taxonomic scope" value="Eukaryota"/>
</dbReference>
<dbReference type="OMA" id="GRYEDDC"/>
<dbReference type="Gene3D" id="3.10.350.10">
    <property type="entry name" value="LysM domain"/>
    <property type="match status" value="1"/>
</dbReference>
<name>F0ZDG9_DICPU</name>
<sequence>MKIKNIILFIYIIQLLFTSVFGAEKKVNGELTFYAAGDNCPPSAEIAYPTTSMPQAGGVGTYSDPITCASASAWFPVHSLVYIPAYKKYFIMADSCEECENEWDDDGTYHIDAWLGPSTVSQGTTNCEVQLSLSNTQFIINPVSTYAVITTPFFQNGTCITPITDPCVDEGNECGNTCQLPSAMSCQAAANLFGITLARFKALNPSLGCTSNIAKGKTVCMSGSCGGP</sequence>
<dbReference type="InterPro" id="IPR036779">
    <property type="entry name" value="LysM_dom_sf"/>
</dbReference>
<accession>F0ZDG9</accession>
<evidence type="ECO:0000313" key="2">
    <source>
        <dbReference type="EMBL" id="EGC37978.1"/>
    </source>
</evidence>
<feature type="signal peptide" evidence="1">
    <location>
        <begin position="1"/>
        <end position="22"/>
    </location>
</feature>
<evidence type="ECO:0008006" key="4">
    <source>
        <dbReference type="Google" id="ProtNLM"/>
    </source>
</evidence>
<dbReference type="OrthoDB" id="17096at2759"/>
<protein>
    <recommendedName>
        <fullName evidence="4">LysM domain-containing protein</fullName>
    </recommendedName>
</protein>
<dbReference type="GeneID" id="10502906"/>
<feature type="chain" id="PRO_5003262345" description="LysM domain-containing protein" evidence="1">
    <location>
        <begin position="23"/>
        <end position="228"/>
    </location>
</feature>
<dbReference type="VEuPathDB" id="AmoebaDB:DICPUDRAFT_29357"/>
<evidence type="ECO:0000256" key="1">
    <source>
        <dbReference type="SAM" id="SignalP"/>
    </source>
</evidence>
<dbReference type="EMBL" id="GL870986">
    <property type="protein sequence ID" value="EGC37978.1"/>
    <property type="molecule type" value="Genomic_DNA"/>
</dbReference>
<dbReference type="AlphaFoldDB" id="F0ZDG9"/>
<dbReference type="KEGG" id="dpp:DICPUDRAFT_29357"/>
<gene>
    <name evidence="2" type="ORF">DICPUDRAFT_29357</name>
</gene>
<evidence type="ECO:0000313" key="3">
    <source>
        <dbReference type="Proteomes" id="UP000001064"/>
    </source>
</evidence>
<reference evidence="3" key="1">
    <citation type="journal article" date="2011" name="Genome Biol.">
        <title>Comparative genomics of the social amoebae Dictyostelium discoideum and Dictyostelium purpureum.</title>
        <authorList>
            <consortium name="US DOE Joint Genome Institute (JGI-PGF)"/>
            <person name="Sucgang R."/>
            <person name="Kuo A."/>
            <person name="Tian X."/>
            <person name="Salerno W."/>
            <person name="Parikh A."/>
            <person name="Feasley C.L."/>
            <person name="Dalin E."/>
            <person name="Tu H."/>
            <person name="Huang E."/>
            <person name="Barry K."/>
            <person name="Lindquist E."/>
            <person name="Shapiro H."/>
            <person name="Bruce D."/>
            <person name="Schmutz J."/>
            <person name="Salamov A."/>
            <person name="Fey P."/>
            <person name="Gaudet P."/>
            <person name="Anjard C."/>
            <person name="Babu M.M."/>
            <person name="Basu S."/>
            <person name="Bushmanova Y."/>
            <person name="van der Wel H."/>
            <person name="Katoh-Kurasawa M."/>
            <person name="Dinh C."/>
            <person name="Coutinho P.M."/>
            <person name="Saito T."/>
            <person name="Elias M."/>
            <person name="Schaap P."/>
            <person name="Kay R.R."/>
            <person name="Henrissat B."/>
            <person name="Eichinger L."/>
            <person name="Rivero F."/>
            <person name="Putnam N.H."/>
            <person name="West C.M."/>
            <person name="Loomis W.F."/>
            <person name="Chisholm R.L."/>
            <person name="Shaulsky G."/>
            <person name="Strassmann J.E."/>
            <person name="Queller D.C."/>
            <person name="Kuspa A."/>
            <person name="Grigoriev I.V."/>
        </authorList>
    </citation>
    <scope>NUCLEOTIDE SEQUENCE [LARGE SCALE GENOMIC DNA]</scope>
    <source>
        <strain evidence="3">QSDP1</strain>
    </source>
</reference>
<dbReference type="InParanoid" id="F0ZDG9"/>
<keyword evidence="1" id="KW-0732">Signal</keyword>
<dbReference type="RefSeq" id="XP_003285462.1">
    <property type="nucleotide sequence ID" value="XM_003285414.1"/>
</dbReference>
<keyword evidence="3" id="KW-1185">Reference proteome</keyword>
<organism evidence="2 3">
    <name type="scientific">Dictyostelium purpureum</name>
    <name type="common">Slime mold</name>
    <dbReference type="NCBI Taxonomy" id="5786"/>
    <lineage>
        <taxon>Eukaryota</taxon>
        <taxon>Amoebozoa</taxon>
        <taxon>Evosea</taxon>
        <taxon>Eumycetozoa</taxon>
        <taxon>Dictyostelia</taxon>
        <taxon>Dictyosteliales</taxon>
        <taxon>Dictyosteliaceae</taxon>
        <taxon>Dictyostelium</taxon>
    </lineage>
</organism>
<dbReference type="Proteomes" id="UP000001064">
    <property type="component" value="Unassembled WGS sequence"/>
</dbReference>